<dbReference type="SUPFAM" id="SSF50156">
    <property type="entry name" value="PDZ domain-like"/>
    <property type="match status" value="1"/>
</dbReference>
<dbReference type="PROSITE" id="PS50052">
    <property type="entry name" value="GUANYLATE_KINASE_2"/>
    <property type="match status" value="1"/>
</dbReference>
<dbReference type="InterPro" id="IPR001452">
    <property type="entry name" value="SH3_domain"/>
</dbReference>
<gene>
    <name evidence="12" type="ORF">Q8A67_020719</name>
</gene>
<protein>
    <recommendedName>
        <fullName evidence="14">MAGUK p55 subfamily member 3</fullName>
    </recommendedName>
</protein>
<dbReference type="InterPro" id="IPR014775">
    <property type="entry name" value="L27_C"/>
</dbReference>
<dbReference type="GO" id="GO:0005977">
    <property type="term" value="P:glycogen metabolic process"/>
    <property type="evidence" value="ECO:0007669"/>
    <property type="project" value="UniProtKB-KW"/>
</dbReference>
<dbReference type="InterPro" id="IPR017434">
    <property type="entry name" value="Pase-1_reg-su_3B/C/D_met"/>
</dbReference>
<evidence type="ECO:0000259" key="8">
    <source>
        <dbReference type="PROSITE" id="PS50052"/>
    </source>
</evidence>
<dbReference type="CDD" id="cd22815">
    <property type="entry name" value="PBD_PPP1R3C"/>
    <property type="match status" value="1"/>
</dbReference>
<dbReference type="Pfam" id="PF02828">
    <property type="entry name" value="L27"/>
    <property type="match status" value="2"/>
</dbReference>
<evidence type="ECO:0008006" key="14">
    <source>
        <dbReference type="Google" id="ProtNLM"/>
    </source>
</evidence>
<dbReference type="InterPro" id="IPR050716">
    <property type="entry name" value="MAGUK"/>
</dbReference>
<dbReference type="Gene3D" id="2.30.42.10">
    <property type="match status" value="1"/>
</dbReference>
<dbReference type="PIRSF" id="PIRSF038207">
    <property type="entry name" value="PP1_GT_animal"/>
    <property type="match status" value="1"/>
</dbReference>
<dbReference type="PROSITE" id="PS51022">
    <property type="entry name" value="L27"/>
    <property type="match status" value="2"/>
</dbReference>
<dbReference type="Pfam" id="PF07653">
    <property type="entry name" value="SH3_2"/>
    <property type="match status" value="1"/>
</dbReference>
<evidence type="ECO:0000256" key="1">
    <source>
        <dbReference type="ARBA" id="ARBA00007014"/>
    </source>
</evidence>
<evidence type="ECO:0000256" key="3">
    <source>
        <dbReference type="ARBA" id="ARBA00022600"/>
    </source>
</evidence>
<dbReference type="InterPro" id="IPR036034">
    <property type="entry name" value="PDZ_sf"/>
</dbReference>
<feature type="domain" description="L27" evidence="10">
    <location>
        <begin position="6"/>
        <end position="60"/>
    </location>
</feature>
<dbReference type="InterPro" id="IPR008145">
    <property type="entry name" value="GK/Ca_channel_bsu"/>
</dbReference>
<feature type="domain" description="SH3" evidence="7">
    <location>
        <begin position="226"/>
        <end position="296"/>
    </location>
</feature>
<keyword evidence="2 5" id="KW-0728">SH3 domain</keyword>
<reference evidence="12" key="1">
    <citation type="submission" date="2023-08" db="EMBL/GenBank/DDBJ databases">
        <title>Chromosome-level Genome Assembly of mud carp (Cirrhinus molitorella).</title>
        <authorList>
            <person name="Liu H."/>
        </authorList>
    </citation>
    <scope>NUCLEOTIDE SEQUENCE</scope>
    <source>
        <strain evidence="12">Prfri</strain>
        <tissue evidence="12">Muscle</tissue>
    </source>
</reference>
<feature type="region of interest" description="Disordered" evidence="6">
    <location>
        <begin position="300"/>
        <end position="340"/>
    </location>
</feature>
<dbReference type="InterPro" id="IPR001478">
    <property type="entry name" value="PDZ"/>
</dbReference>
<dbReference type="EMBL" id="JAUYZG010000020">
    <property type="protein sequence ID" value="KAK2876623.1"/>
    <property type="molecule type" value="Genomic_DNA"/>
</dbReference>
<dbReference type="CDD" id="cd06799">
    <property type="entry name" value="PDZ_MPP3-MPP4-MPP7-like"/>
    <property type="match status" value="1"/>
</dbReference>
<dbReference type="Proteomes" id="UP001187343">
    <property type="component" value="Unassembled WGS sequence"/>
</dbReference>
<feature type="domain" description="PDZ" evidence="9">
    <location>
        <begin position="137"/>
        <end position="218"/>
    </location>
</feature>
<dbReference type="PROSITE" id="PS51159">
    <property type="entry name" value="CBM21"/>
    <property type="match status" value="1"/>
</dbReference>
<dbReference type="SUPFAM" id="SSF50044">
    <property type="entry name" value="SH3-domain"/>
    <property type="match status" value="1"/>
</dbReference>
<accession>A0AA88P5Q2</accession>
<dbReference type="InterPro" id="IPR038175">
    <property type="entry name" value="CBM21_dom_sf"/>
</dbReference>
<dbReference type="InterPro" id="IPR020590">
    <property type="entry name" value="Guanylate_kinase_CS"/>
</dbReference>
<dbReference type="InterPro" id="IPR027417">
    <property type="entry name" value="P-loop_NTPase"/>
</dbReference>
<dbReference type="Gene3D" id="1.10.287.650">
    <property type="entry name" value="L27 domain"/>
    <property type="match status" value="1"/>
</dbReference>
<evidence type="ECO:0000259" key="7">
    <source>
        <dbReference type="PROSITE" id="PS50002"/>
    </source>
</evidence>
<feature type="domain" description="CBM21" evidence="11">
    <location>
        <begin position="702"/>
        <end position="810"/>
    </location>
</feature>
<evidence type="ECO:0000256" key="2">
    <source>
        <dbReference type="ARBA" id="ARBA00022443"/>
    </source>
</evidence>
<keyword evidence="4" id="KW-0119">Carbohydrate metabolism</keyword>
<dbReference type="InterPro" id="IPR036892">
    <property type="entry name" value="L27_dom_sf"/>
</dbReference>
<evidence type="ECO:0000256" key="4">
    <source>
        <dbReference type="ARBA" id="ARBA00023277"/>
    </source>
</evidence>
<feature type="domain" description="L27" evidence="10">
    <location>
        <begin position="61"/>
        <end position="118"/>
    </location>
</feature>
<organism evidence="12 13">
    <name type="scientific">Cirrhinus molitorella</name>
    <name type="common">mud carp</name>
    <dbReference type="NCBI Taxonomy" id="172907"/>
    <lineage>
        <taxon>Eukaryota</taxon>
        <taxon>Metazoa</taxon>
        <taxon>Chordata</taxon>
        <taxon>Craniata</taxon>
        <taxon>Vertebrata</taxon>
        <taxon>Euteleostomi</taxon>
        <taxon>Actinopterygii</taxon>
        <taxon>Neopterygii</taxon>
        <taxon>Teleostei</taxon>
        <taxon>Ostariophysi</taxon>
        <taxon>Cypriniformes</taxon>
        <taxon>Cyprinidae</taxon>
        <taxon>Labeoninae</taxon>
        <taxon>Labeonini</taxon>
        <taxon>Cirrhinus</taxon>
    </lineage>
</organism>
<comment type="caution">
    <text evidence="12">The sequence shown here is derived from an EMBL/GenBank/DDBJ whole genome shotgun (WGS) entry which is preliminary data.</text>
</comment>
<dbReference type="AlphaFoldDB" id="A0AA88P5Q2"/>
<evidence type="ECO:0000256" key="5">
    <source>
        <dbReference type="PROSITE-ProRule" id="PRU00192"/>
    </source>
</evidence>
<dbReference type="InterPro" id="IPR008144">
    <property type="entry name" value="Guanylate_kin-like_dom"/>
</dbReference>
<dbReference type="PIRSF" id="PIRSF500813">
    <property type="entry name" value="PP1_PTG"/>
    <property type="match status" value="1"/>
</dbReference>
<keyword evidence="13" id="KW-1185">Reference proteome</keyword>
<dbReference type="PROSITE" id="PS50106">
    <property type="entry name" value="PDZ"/>
    <property type="match status" value="1"/>
</dbReference>
<dbReference type="PROSITE" id="PS50002">
    <property type="entry name" value="SH3"/>
    <property type="match status" value="1"/>
</dbReference>
<dbReference type="SUPFAM" id="SSF52540">
    <property type="entry name" value="P-loop containing nucleoside triphosphate hydrolases"/>
    <property type="match status" value="1"/>
</dbReference>
<dbReference type="Pfam" id="PF03370">
    <property type="entry name" value="CBM_21"/>
    <property type="match status" value="1"/>
</dbReference>
<dbReference type="InterPro" id="IPR030683">
    <property type="entry name" value="PP1_3C"/>
</dbReference>
<name>A0AA88P5Q2_9TELE</name>
<dbReference type="FunFam" id="2.60.40.2440:FF:000001">
    <property type="entry name" value="Protein phosphatase 1 regulatory subunit 3C"/>
    <property type="match status" value="1"/>
</dbReference>
<proteinExistence type="inferred from homology"/>
<evidence type="ECO:0000313" key="12">
    <source>
        <dbReference type="EMBL" id="KAK2876623.1"/>
    </source>
</evidence>
<dbReference type="SMART" id="SM00072">
    <property type="entry name" value="GuKc"/>
    <property type="match status" value="1"/>
</dbReference>
<dbReference type="Gene3D" id="2.30.30.40">
    <property type="entry name" value="SH3 Domains"/>
    <property type="match status" value="1"/>
</dbReference>
<evidence type="ECO:0000259" key="9">
    <source>
        <dbReference type="PROSITE" id="PS50106"/>
    </source>
</evidence>
<sequence>MPVLSPTTGLHEMLALLTSQLHPDANHKEDLVFLREVFSERSLSYLMKIHERLRQFQLQSPTPVLHSASCLAEDVAEELQNGSLEEDEKELLTLLTAPHVKAVLTVHDTVAQKNFEPVLPPLPDDLDDELEEESVKIVRLVKNKEPLGATIRRDEVTGAVVVARIMRGGAADRSGLVHVGDELREVNGNLIIHKRPEEISQILSQSQGSITLKIIPAIKEEDRFKESKVYLRALFDYTPFEDKATPCQEAGLPFTLGDILQVVSQDDPTWWQAKRVGDSNLRAGLIPSKQFQERRLLYRMKMGTHQSPKSPRATPSGLRRSFRLSRKDHQGSTKESRPAESAENEFLIYEEVTLFQMRPQDKPRLVVLIGSLGARINELKQKVIAENPHRYGVAVPHTTRPRKSHEKEGIEYHFISKQAFEADIQSNKFIEYGEYKNNQYGTSLESIRSVLARNKVCLVDVQPEALKILRTAEFKPYVIFVKPHILESCLQRSSPTSPGRGDNGHITDEDLQDMRQSAEQMDQQYGHLVDRVLVKEDSASACVELRNILERLEREPQVLQILNPRPMPSPIMPVDVAMRICLAHSPPLRSFLSSYEDCKSRNLVNQYKPLRSCISSKTDVDTDNLGWKSPETKAKKKVVFADSKGMSLTAVHVFKEFEEDPMLDLQFELSDLEDAIVGLKAEKEKNLILDFPQPAADYLDFRNRLKKDLVCLENCIIQERSLTGTVKVSNVSFEKMVHARITFDSWKSYTEVPCTYMNNVYGCEDVDTFSFSIDLPSFVPPHDQVEFCISYKTHDSTYWDNNGGKNYKLVHAENDPSQTSVTQKTTTDFKNQGKRPEMEFDQFGSPRTSSGFFPEWQSWGHIENNTPYW</sequence>
<dbReference type="Pfam" id="PF00625">
    <property type="entry name" value="Guanylate_kin"/>
    <property type="match status" value="1"/>
</dbReference>
<dbReference type="SMART" id="SM00569">
    <property type="entry name" value="L27"/>
    <property type="match status" value="2"/>
</dbReference>
<dbReference type="InterPro" id="IPR036028">
    <property type="entry name" value="SH3-like_dom_sf"/>
</dbReference>
<feature type="domain" description="Guanylate kinase-like" evidence="8">
    <location>
        <begin position="363"/>
        <end position="550"/>
    </location>
</feature>
<dbReference type="FunFam" id="3.30.63.10:FF:000002">
    <property type="entry name" value="Guanylate kinase 1"/>
    <property type="match status" value="1"/>
</dbReference>
<dbReference type="SUPFAM" id="SSF101288">
    <property type="entry name" value="L27 domain"/>
    <property type="match status" value="1"/>
</dbReference>
<evidence type="ECO:0000256" key="6">
    <source>
        <dbReference type="SAM" id="MobiDB-lite"/>
    </source>
</evidence>
<dbReference type="Pfam" id="PF00595">
    <property type="entry name" value="PDZ"/>
    <property type="match status" value="1"/>
</dbReference>
<evidence type="ECO:0000259" key="10">
    <source>
        <dbReference type="PROSITE" id="PS51022"/>
    </source>
</evidence>
<comment type="similarity">
    <text evidence="1">Belongs to the MAGUK family.</text>
</comment>
<dbReference type="SMART" id="SM00326">
    <property type="entry name" value="SH3"/>
    <property type="match status" value="1"/>
</dbReference>
<keyword evidence="3" id="KW-0321">Glycogen metabolism</keyword>
<evidence type="ECO:0000313" key="13">
    <source>
        <dbReference type="Proteomes" id="UP001187343"/>
    </source>
</evidence>
<evidence type="ECO:0000259" key="11">
    <source>
        <dbReference type="PROSITE" id="PS51159"/>
    </source>
</evidence>
<dbReference type="PROSITE" id="PS00856">
    <property type="entry name" value="GUANYLATE_KINASE_1"/>
    <property type="match status" value="1"/>
</dbReference>
<dbReference type="InterPro" id="IPR005036">
    <property type="entry name" value="CBM21_dom"/>
</dbReference>
<dbReference type="SMART" id="SM00228">
    <property type="entry name" value="PDZ"/>
    <property type="match status" value="1"/>
</dbReference>
<dbReference type="InterPro" id="IPR004172">
    <property type="entry name" value="L27_dom"/>
</dbReference>
<dbReference type="Gene3D" id="3.40.50.300">
    <property type="entry name" value="P-loop containing nucleotide triphosphate hydrolases"/>
    <property type="match status" value="1"/>
</dbReference>
<dbReference type="Gene3D" id="2.60.40.2440">
    <property type="entry name" value="Carbohydrate binding type-21 domain"/>
    <property type="match status" value="1"/>
</dbReference>
<dbReference type="PANTHER" id="PTHR23122">
    <property type="entry name" value="MEMBRANE-ASSOCIATED GUANYLATE KINASE MAGUK"/>
    <property type="match status" value="1"/>
</dbReference>
<feature type="compositionally biased region" description="Basic and acidic residues" evidence="6">
    <location>
        <begin position="325"/>
        <end position="340"/>
    </location>
</feature>